<evidence type="ECO:0000313" key="2">
    <source>
        <dbReference type="Proteomes" id="UP000680634"/>
    </source>
</evidence>
<evidence type="ECO:0000313" key="1">
    <source>
        <dbReference type="EMBL" id="MBS0969353.1"/>
    </source>
</evidence>
<gene>
    <name evidence="1" type="ORF">JK232_10655</name>
</gene>
<comment type="caution">
    <text evidence="1">The sequence shown here is derived from an EMBL/GenBank/DDBJ whole genome shotgun (WGS) entry which is preliminary data.</text>
</comment>
<proteinExistence type="predicted"/>
<accession>A0ABS5JJ21</accession>
<organism evidence="1 2">
    <name type="scientific">Nissabacter archeti</name>
    <dbReference type="NCBI Taxonomy" id="1917880"/>
    <lineage>
        <taxon>Bacteria</taxon>
        <taxon>Pseudomonadati</taxon>
        <taxon>Pseudomonadota</taxon>
        <taxon>Gammaproteobacteria</taxon>
        <taxon>Enterobacterales</taxon>
        <taxon>Yersiniaceae</taxon>
        <taxon>Nissabacter</taxon>
    </lineage>
</organism>
<sequence>MPQHYTNDLTPALVASINEPVFTAAQLAEMNDDARALIATQEAFHRAHPVTAIYRLAVAGSLTRRGGVADEFNPDPEQGYKIRLEHGQWVSVLTEGCTVTYPDGSSARIISSAGSLHAYQDRGVALVGSRLANGDEIISTPQGSCYLIAQQGVPLPEDFLRITGA</sequence>
<dbReference type="RefSeq" id="WP_212589155.1">
    <property type="nucleotide sequence ID" value="NZ_JAERKB010000007.1"/>
</dbReference>
<reference evidence="1 2" key="1">
    <citation type="submission" date="2020-12" db="EMBL/GenBank/DDBJ databases">
        <authorList>
            <person name="Mcmullen J.G."/>
        </authorList>
    </citation>
    <scope>NUCLEOTIDE SEQUENCE [LARGE SCALE GENOMIC DNA]</scope>
    <source>
        <strain evidence="1 2">JGM97</strain>
    </source>
</reference>
<name>A0ABS5JJ21_9GAMM</name>
<keyword evidence="2" id="KW-1185">Reference proteome</keyword>
<reference evidence="2" key="2">
    <citation type="submission" date="2023-07" db="EMBL/GenBank/DDBJ databases">
        <title>Genome-inferred correspondence between phylogeny and metabolic traits in the wild Drosophila gut microbiome.</title>
        <authorList>
            <person name="Bueno E."/>
            <person name="Blow F."/>
            <person name="Douglas A.E."/>
        </authorList>
    </citation>
    <scope>NUCLEOTIDE SEQUENCE [LARGE SCALE GENOMIC DNA]</scope>
    <source>
        <strain evidence="2">JGM97</strain>
    </source>
</reference>
<evidence type="ECO:0008006" key="3">
    <source>
        <dbReference type="Google" id="ProtNLM"/>
    </source>
</evidence>
<protein>
    <recommendedName>
        <fullName evidence="3">PAAR domain-containing protein</fullName>
    </recommendedName>
</protein>
<dbReference type="Proteomes" id="UP000680634">
    <property type="component" value="Unassembled WGS sequence"/>
</dbReference>
<dbReference type="EMBL" id="JAERKB010000007">
    <property type="protein sequence ID" value="MBS0969353.1"/>
    <property type="molecule type" value="Genomic_DNA"/>
</dbReference>